<dbReference type="OrthoDB" id="1668230at2759"/>
<feature type="region of interest" description="Disordered" evidence="1">
    <location>
        <begin position="21"/>
        <end position="53"/>
    </location>
</feature>
<sequence length="141" mass="15978">MRIFGAPVKGLEERTNQAIKHEPSSLTTKQNPWLPGLPGARGPTRSNARCGHDGLDRDHKTDWMTRFGKGTKSLRPRYFLPRRFEDPSSAWTDLFALGSVLHAILRGKELYDGRSEEEISQLLIRREIPGHCTLALWSRAS</sequence>
<evidence type="ECO:0008006" key="4">
    <source>
        <dbReference type="Google" id="ProtNLM"/>
    </source>
</evidence>
<evidence type="ECO:0000256" key="1">
    <source>
        <dbReference type="SAM" id="MobiDB-lite"/>
    </source>
</evidence>
<organism evidence="2 3">
    <name type="scientific">Teratosphaeria nubilosa</name>
    <dbReference type="NCBI Taxonomy" id="161662"/>
    <lineage>
        <taxon>Eukaryota</taxon>
        <taxon>Fungi</taxon>
        <taxon>Dikarya</taxon>
        <taxon>Ascomycota</taxon>
        <taxon>Pezizomycotina</taxon>
        <taxon>Dothideomycetes</taxon>
        <taxon>Dothideomycetidae</taxon>
        <taxon>Mycosphaerellales</taxon>
        <taxon>Teratosphaeriaceae</taxon>
        <taxon>Teratosphaeria</taxon>
    </lineage>
</organism>
<evidence type="ECO:0000313" key="3">
    <source>
        <dbReference type="Proteomes" id="UP000799436"/>
    </source>
</evidence>
<proteinExistence type="predicted"/>
<reference evidence="2" key="1">
    <citation type="journal article" date="2020" name="Stud. Mycol.">
        <title>101 Dothideomycetes genomes: a test case for predicting lifestyles and emergence of pathogens.</title>
        <authorList>
            <person name="Haridas S."/>
            <person name="Albert R."/>
            <person name="Binder M."/>
            <person name="Bloem J."/>
            <person name="Labutti K."/>
            <person name="Salamov A."/>
            <person name="Andreopoulos B."/>
            <person name="Baker S."/>
            <person name="Barry K."/>
            <person name="Bills G."/>
            <person name="Bluhm B."/>
            <person name="Cannon C."/>
            <person name="Castanera R."/>
            <person name="Culley D."/>
            <person name="Daum C."/>
            <person name="Ezra D."/>
            <person name="Gonzalez J."/>
            <person name="Henrissat B."/>
            <person name="Kuo A."/>
            <person name="Liang C."/>
            <person name="Lipzen A."/>
            <person name="Lutzoni F."/>
            <person name="Magnuson J."/>
            <person name="Mondo S."/>
            <person name="Nolan M."/>
            <person name="Ohm R."/>
            <person name="Pangilinan J."/>
            <person name="Park H.-J."/>
            <person name="Ramirez L."/>
            <person name="Alfaro M."/>
            <person name="Sun H."/>
            <person name="Tritt A."/>
            <person name="Yoshinaga Y."/>
            <person name="Zwiers L.-H."/>
            <person name="Turgeon B."/>
            <person name="Goodwin S."/>
            <person name="Spatafora J."/>
            <person name="Crous P."/>
            <person name="Grigoriev I."/>
        </authorList>
    </citation>
    <scope>NUCLEOTIDE SEQUENCE</scope>
    <source>
        <strain evidence="2">CBS 116005</strain>
    </source>
</reference>
<gene>
    <name evidence="2" type="ORF">EJ03DRAFT_174610</name>
</gene>
<dbReference type="Proteomes" id="UP000799436">
    <property type="component" value="Unassembled WGS sequence"/>
</dbReference>
<keyword evidence="3" id="KW-1185">Reference proteome</keyword>
<name>A0A6G1L120_9PEZI</name>
<dbReference type="EMBL" id="ML995868">
    <property type="protein sequence ID" value="KAF2766623.1"/>
    <property type="molecule type" value="Genomic_DNA"/>
</dbReference>
<protein>
    <recommendedName>
        <fullName evidence="4">Protein kinase domain-containing protein</fullName>
    </recommendedName>
</protein>
<dbReference type="AlphaFoldDB" id="A0A6G1L120"/>
<accession>A0A6G1L120</accession>
<evidence type="ECO:0000313" key="2">
    <source>
        <dbReference type="EMBL" id="KAF2766623.1"/>
    </source>
</evidence>